<dbReference type="WBParaSite" id="PEQ_0000519401-mRNA-1">
    <property type="protein sequence ID" value="PEQ_0000519401-mRNA-1"/>
    <property type="gene ID" value="PEQ_0000519401"/>
</dbReference>
<evidence type="ECO:0000313" key="3">
    <source>
        <dbReference type="WBParaSite" id="PEQ_0000519401-mRNA-1"/>
    </source>
</evidence>
<dbReference type="GO" id="GO:0034472">
    <property type="term" value="P:snRNA 3'-end processing"/>
    <property type="evidence" value="ECO:0007669"/>
    <property type="project" value="TreeGrafter"/>
</dbReference>
<keyword evidence="1" id="KW-0812">Transmembrane</keyword>
<dbReference type="InterPro" id="IPR033060">
    <property type="entry name" value="INTS7"/>
</dbReference>
<keyword evidence="1" id="KW-1133">Transmembrane helix</keyword>
<keyword evidence="1" id="KW-0472">Membrane</keyword>
<dbReference type="PANTHER" id="PTHR13322">
    <property type="entry name" value="C1ORF73 PROTEIN"/>
    <property type="match status" value="1"/>
</dbReference>
<reference evidence="3" key="1">
    <citation type="submission" date="2022-11" db="UniProtKB">
        <authorList>
            <consortium name="WormBaseParasite"/>
        </authorList>
    </citation>
    <scope>IDENTIFICATION</scope>
</reference>
<dbReference type="PANTHER" id="PTHR13322:SF2">
    <property type="entry name" value="INTEGRATOR COMPLEX SUBUNIT 7"/>
    <property type="match status" value="1"/>
</dbReference>
<dbReference type="Proteomes" id="UP000887564">
    <property type="component" value="Unplaced"/>
</dbReference>
<dbReference type="GO" id="GO:0032039">
    <property type="term" value="C:integrator complex"/>
    <property type="evidence" value="ECO:0007669"/>
    <property type="project" value="InterPro"/>
</dbReference>
<proteinExistence type="predicted"/>
<evidence type="ECO:0000256" key="1">
    <source>
        <dbReference type="SAM" id="Phobius"/>
    </source>
</evidence>
<name>A0A914RT96_PAREQ</name>
<protein>
    <submittedName>
        <fullName evidence="3">Integrator complex subunit 7</fullName>
    </submittedName>
</protein>
<organism evidence="2 3">
    <name type="scientific">Parascaris equorum</name>
    <name type="common">Equine roundworm</name>
    <dbReference type="NCBI Taxonomy" id="6256"/>
    <lineage>
        <taxon>Eukaryota</taxon>
        <taxon>Metazoa</taxon>
        <taxon>Ecdysozoa</taxon>
        <taxon>Nematoda</taxon>
        <taxon>Chromadorea</taxon>
        <taxon>Rhabditida</taxon>
        <taxon>Spirurina</taxon>
        <taxon>Ascaridomorpha</taxon>
        <taxon>Ascaridoidea</taxon>
        <taxon>Ascarididae</taxon>
        <taxon>Parascaris</taxon>
    </lineage>
</organism>
<evidence type="ECO:0000313" key="2">
    <source>
        <dbReference type="Proteomes" id="UP000887564"/>
    </source>
</evidence>
<sequence length="670" mass="77170">MALRKMQQVVASSKCSLRLKVYVVRVVAHLHADDETIVNAVDICERILFETSNKFIVSTVITSLTDIVRTRRVAMPRLDICMLGERIVDREELVLWLGVIRCLIVQKVRLVNVIISVFICLYSLMPSSGVSLALQTTFTRHIGSISREDSERFYRLLTVFIRTKACPSEISPLRDDCMPHVLQFLIASAETHSMLSSRLFHWAANKLAEGVDFSDTTLFARLIYAPGVKTDDLPAVHWNAWGADAWTMYRVARTAMRNGHLKSVALPILEKLEHKAVCAENRLWLSSLKSICMATVEELKLDEIEHAIANYDQAVCTLEMLLAKKTWWHCFWFAERYVDCVRSTLSVLRRVLVTKNFTLSSFVIRSPSQQWKTCATNMMECYEKWHYLLRQCYDADPDTIVGLDVKCFECSLMSAALLWLVDEDSQLHFDSLFESFAAMRTSAVNTCLREPADWAKEQLDLLKVANVPFEKRLSNKYISYLMKIFERLCCGPVFLPRFFFQQLKLTEFKLNVSPQPSDSIHSVESEASEMHEEFCVAERIENDDDLSCLKVSHGSEIPFVVEGMIKSSSSCSIRTFIVTITVKSKDGSRMIRSWSETINSEEENCFKVQIPYLPQEDCIMKFMLEFVDESRRHWVSHSKVEVRVIVNEDDYEDRRRERKQLTDRSSDVVS</sequence>
<keyword evidence="2" id="KW-1185">Reference proteome</keyword>
<dbReference type="AlphaFoldDB" id="A0A914RT96"/>
<feature type="transmembrane region" description="Helical" evidence="1">
    <location>
        <begin position="110"/>
        <end position="134"/>
    </location>
</feature>
<accession>A0A914RT96</accession>